<dbReference type="Pfam" id="PF08711">
    <property type="entry name" value="Med26"/>
    <property type="match status" value="1"/>
</dbReference>
<dbReference type="Gene3D" id="1.20.930.10">
    <property type="entry name" value="Conserved domain common to transcription factors TFIIS, elongin A, CRSP70"/>
    <property type="match status" value="1"/>
</dbReference>
<evidence type="ECO:0000256" key="2">
    <source>
        <dbReference type="ARBA" id="ARBA00023242"/>
    </source>
</evidence>
<dbReference type="PROSITE" id="PS51319">
    <property type="entry name" value="TFIIS_N"/>
    <property type="match status" value="1"/>
</dbReference>
<dbReference type="SMART" id="SM00509">
    <property type="entry name" value="TFS2N"/>
    <property type="match status" value="1"/>
</dbReference>
<dbReference type="PANTHER" id="PTHR46554">
    <property type="entry name" value="MEDIATOR OF RNA POLYMERASE II TRANSCRIPTION SUBUNIT 26A-RELATED"/>
    <property type="match status" value="1"/>
</dbReference>
<evidence type="ECO:0000259" key="5">
    <source>
        <dbReference type="PROSITE" id="PS51319"/>
    </source>
</evidence>
<feature type="region of interest" description="Disordered" evidence="4">
    <location>
        <begin position="243"/>
        <end position="269"/>
    </location>
</feature>
<dbReference type="Proteomes" id="UP000251960">
    <property type="component" value="Chromosome 2"/>
</dbReference>
<reference evidence="6 7" key="1">
    <citation type="journal article" date="2018" name="Nat. Genet.">
        <title>Extensive intraspecific gene order and gene structural variations between Mo17 and other maize genomes.</title>
        <authorList>
            <person name="Sun S."/>
            <person name="Zhou Y."/>
            <person name="Chen J."/>
            <person name="Shi J."/>
            <person name="Zhao H."/>
            <person name="Zhao H."/>
            <person name="Song W."/>
            <person name="Zhang M."/>
            <person name="Cui Y."/>
            <person name="Dong X."/>
            <person name="Liu H."/>
            <person name="Ma X."/>
            <person name="Jiao Y."/>
            <person name="Wang B."/>
            <person name="Wei X."/>
            <person name="Stein J.C."/>
            <person name="Glaubitz J.C."/>
            <person name="Lu F."/>
            <person name="Yu G."/>
            <person name="Liang C."/>
            <person name="Fengler K."/>
            <person name="Li B."/>
            <person name="Rafalski A."/>
            <person name="Schnable P.S."/>
            <person name="Ware D.H."/>
            <person name="Buckler E.S."/>
            <person name="Lai J."/>
        </authorList>
    </citation>
    <scope>NUCLEOTIDE SEQUENCE [LARGE SCALE GENOMIC DNA]</scope>
    <source>
        <strain evidence="7">cv. Missouri 17</strain>
        <tissue evidence="6">Seedling</tissue>
    </source>
</reference>
<feature type="compositionally biased region" description="Polar residues" evidence="4">
    <location>
        <begin position="447"/>
        <end position="481"/>
    </location>
</feature>
<feature type="compositionally biased region" description="Low complexity" evidence="4">
    <location>
        <begin position="78"/>
        <end position="88"/>
    </location>
</feature>
<sequence>MAPPSRDYWLGFFRGAGDNIFDAIEAAITVAASDHPAALRERRDGIAERLFTALLVTSAAAAAAGAAAAAPGGGAAGGTPVAGAPTPAQLHPEGAASVPSLCSSDRAEAIADDAAPRCDDPVLAETERIKAVLLSDQEKPEAELLELLRRLQELDLAFDTLDATAIGKAVANFRKHSSKQIRNLVRSLIEYVSTSTRIIQEAFRCCFFLLPFLYADMFGVNPRDWKHTVDVWIAHRRDAVVDQTPQSMGPSSLEQEDRGAASTHMDEGDLFATPSTTIRLSEENMDGDGSIMTNDSRDCGQRYPMMNQEPARRPPPMGQRYDPEPCWRQSRPQELSTGQTKEQFVAEMLARPSSVESGPGRPQARPRQQHQDTPAAQARPQPAASEFRSICLQKPAAQLDANSVRAKLELAKNAKLEATKRKLQEGYQESDNAKKQRNVQMVGPQNLPKQGNTNNNRSFQPSGSGKPRSSGNVNSNRNWSR</sequence>
<evidence type="ECO:0000313" key="7">
    <source>
        <dbReference type="Proteomes" id="UP000251960"/>
    </source>
</evidence>
<organism evidence="6 7">
    <name type="scientific">Zea mays</name>
    <name type="common">Maize</name>
    <dbReference type="NCBI Taxonomy" id="4577"/>
    <lineage>
        <taxon>Eukaryota</taxon>
        <taxon>Viridiplantae</taxon>
        <taxon>Streptophyta</taxon>
        <taxon>Embryophyta</taxon>
        <taxon>Tracheophyta</taxon>
        <taxon>Spermatophyta</taxon>
        <taxon>Magnoliopsida</taxon>
        <taxon>Liliopsida</taxon>
        <taxon>Poales</taxon>
        <taxon>Poaceae</taxon>
        <taxon>PACMAD clade</taxon>
        <taxon>Panicoideae</taxon>
        <taxon>Andropogonodae</taxon>
        <taxon>Andropogoneae</taxon>
        <taxon>Tripsacinae</taxon>
        <taxon>Zea</taxon>
    </lineage>
</organism>
<dbReference type="InterPro" id="IPR003617">
    <property type="entry name" value="TFIIS/CRSP70_N_sub"/>
</dbReference>
<dbReference type="SUPFAM" id="SSF47676">
    <property type="entry name" value="Conserved domain common to transcription factors TFIIS, elongin A, CRSP70"/>
    <property type="match status" value="1"/>
</dbReference>
<feature type="domain" description="TFIIS N-terminal" evidence="5">
    <location>
        <begin position="124"/>
        <end position="199"/>
    </location>
</feature>
<dbReference type="AlphaFoldDB" id="A0A3L6G0L2"/>
<proteinExistence type="predicted"/>
<evidence type="ECO:0000256" key="1">
    <source>
        <dbReference type="ARBA" id="ARBA00004123"/>
    </source>
</evidence>
<protein>
    <recommendedName>
        <fullName evidence="5">TFIIS N-terminal domain-containing protein</fullName>
    </recommendedName>
</protein>
<feature type="compositionally biased region" description="Polar residues" evidence="4">
    <location>
        <begin position="330"/>
        <end position="342"/>
    </location>
</feature>
<dbReference type="InterPro" id="IPR017923">
    <property type="entry name" value="TFIIS_N"/>
</dbReference>
<feature type="compositionally biased region" description="Polar residues" evidence="4">
    <location>
        <begin position="243"/>
        <end position="253"/>
    </location>
</feature>
<feature type="region of interest" description="Disordered" evidence="4">
    <location>
        <begin position="417"/>
        <end position="481"/>
    </location>
</feature>
<comment type="caution">
    <text evidence="6">The sequence shown here is derived from an EMBL/GenBank/DDBJ whole genome shotgun (WGS) entry which is preliminary data.</text>
</comment>
<evidence type="ECO:0000256" key="3">
    <source>
        <dbReference type="PROSITE-ProRule" id="PRU00649"/>
    </source>
</evidence>
<feature type="region of interest" description="Disordered" evidence="4">
    <location>
        <begin position="72"/>
        <end position="97"/>
    </location>
</feature>
<dbReference type="PANTHER" id="PTHR46554:SF3">
    <property type="entry name" value="OS07G0642600 PROTEIN"/>
    <property type="match status" value="1"/>
</dbReference>
<feature type="compositionally biased region" description="Basic and acidic residues" evidence="4">
    <location>
        <begin position="255"/>
        <end position="267"/>
    </location>
</feature>
<dbReference type="GO" id="GO:0005634">
    <property type="term" value="C:nucleus"/>
    <property type="evidence" value="ECO:0007669"/>
    <property type="project" value="UniProtKB-SubCell"/>
</dbReference>
<accession>A0A3L6G0L2</accession>
<evidence type="ECO:0000313" key="6">
    <source>
        <dbReference type="EMBL" id="PWZ40659.1"/>
    </source>
</evidence>
<dbReference type="InterPro" id="IPR035441">
    <property type="entry name" value="TFIIS/LEDGF_dom_sf"/>
</dbReference>
<comment type="subcellular location">
    <subcellularLocation>
        <location evidence="1 3">Nucleus</location>
    </subcellularLocation>
</comment>
<gene>
    <name evidence="6" type="ORF">Zm00014a_003544</name>
</gene>
<name>A0A3L6G0L2_MAIZE</name>
<evidence type="ECO:0000256" key="4">
    <source>
        <dbReference type="SAM" id="MobiDB-lite"/>
    </source>
</evidence>
<feature type="region of interest" description="Disordered" evidence="4">
    <location>
        <begin position="281"/>
        <end position="386"/>
    </location>
</feature>
<dbReference type="EMBL" id="NCVQ01000003">
    <property type="protein sequence ID" value="PWZ40659.1"/>
    <property type="molecule type" value="Genomic_DNA"/>
</dbReference>
<feature type="compositionally biased region" description="Low complexity" evidence="4">
    <location>
        <begin position="374"/>
        <end position="384"/>
    </location>
</feature>
<keyword evidence="2 3" id="KW-0539">Nucleus</keyword>